<protein>
    <submittedName>
        <fullName evidence="3">DUF917 domain-containing protein</fullName>
    </submittedName>
</protein>
<gene>
    <name evidence="3" type="ORF">ENM84_07825</name>
</gene>
<dbReference type="InterPro" id="IPR010318">
    <property type="entry name" value="S-Me-THD_N"/>
</dbReference>
<sequence length="360" mass="39520">MILTTQDVRDMALGAAILGAGGGGDPYIGMLMAIQAIEKGKKVELIEPDVVDDNDFIVPVAMMGTPTVLIEKIPGGDEVIWVLRSIEKYYGKEAGYVTQIEAGGVNSMIPIVAAAYTGKPLLNGDGMGRAFPELQMVTFHLIGVKATPMVLSDERGNSVVLDTIDNFWAEKIARAITIKFGGSAYIAIYAMSGRDYRRGVVRGTPTLALELGRTIREAKKRGTNVFDAILDIVKGFMLFRGKIVDVARFNLGGFARGEVAIEGFDEFKNSKMVIRFQNENLVAIKDGEIIATTPDIISILDLETAKPITTERLRYGLRVTVIGIPCDEKWRTEEGIKTVGPRYFGYDVDYIPIEMRIKRV</sequence>
<evidence type="ECO:0000259" key="1">
    <source>
        <dbReference type="Pfam" id="PF06032"/>
    </source>
</evidence>
<proteinExistence type="predicted"/>
<feature type="domain" description="S-Me-THD N-terminal" evidence="1">
    <location>
        <begin position="6"/>
        <end position="162"/>
    </location>
</feature>
<dbReference type="InterPro" id="IPR027479">
    <property type="entry name" value="S-Me-THD_N_sf"/>
</dbReference>
<comment type="caution">
    <text evidence="3">The sequence shown here is derived from an EMBL/GenBank/DDBJ whole genome shotgun (WGS) entry which is preliminary data.</text>
</comment>
<dbReference type="Gene3D" id="3.40.1610.10">
    <property type="entry name" value="CV3147-like domain"/>
    <property type="match status" value="1"/>
</dbReference>
<reference evidence="3" key="1">
    <citation type="journal article" date="2020" name="mSystems">
        <title>Genome- and Community-Level Interaction Insights into Carbon Utilization and Element Cycling Functions of Hydrothermarchaeota in Hydrothermal Sediment.</title>
        <authorList>
            <person name="Zhou Z."/>
            <person name="Liu Y."/>
            <person name="Xu W."/>
            <person name="Pan J."/>
            <person name="Luo Z.H."/>
            <person name="Li M."/>
        </authorList>
    </citation>
    <scope>NUCLEOTIDE SEQUENCE [LARGE SCALE GENOMIC DNA]</scope>
    <source>
        <strain evidence="3">SpSt-1121</strain>
    </source>
</reference>
<dbReference type="AlphaFoldDB" id="A0A7C5TGN8"/>
<dbReference type="Gene3D" id="2.40.390.10">
    <property type="entry name" value="CV3147-like"/>
    <property type="match status" value="1"/>
</dbReference>
<dbReference type="InterPro" id="IPR024071">
    <property type="entry name" value="S-Me-THD_C_sf"/>
</dbReference>
<dbReference type="Pfam" id="PF06032">
    <property type="entry name" value="S-Me-THD_N"/>
    <property type="match status" value="1"/>
</dbReference>
<evidence type="ECO:0000259" key="2">
    <source>
        <dbReference type="Pfam" id="PF20906"/>
    </source>
</evidence>
<dbReference type="PRINTS" id="PR00945">
    <property type="entry name" value="HGRDTASE"/>
</dbReference>
<dbReference type="Pfam" id="PF20906">
    <property type="entry name" value="S-Me-THD_C"/>
    <property type="match status" value="1"/>
</dbReference>
<dbReference type="InterPro" id="IPR048350">
    <property type="entry name" value="S-Me-THD-like_C"/>
</dbReference>
<dbReference type="EMBL" id="DRZI01000335">
    <property type="protein sequence ID" value="HHP82552.1"/>
    <property type="molecule type" value="Genomic_DNA"/>
</dbReference>
<evidence type="ECO:0000313" key="3">
    <source>
        <dbReference type="EMBL" id="HHP82552.1"/>
    </source>
</evidence>
<organism evidence="3">
    <name type="scientific">Ignisphaera aggregans</name>
    <dbReference type="NCBI Taxonomy" id="334771"/>
    <lineage>
        <taxon>Archaea</taxon>
        <taxon>Thermoproteota</taxon>
        <taxon>Thermoprotei</taxon>
        <taxon>Desulfurococcales</taxon>
        <taxon>Desulfurococcaceae</taxon>
        <taxon>Ignisphaera</taxon>
    </lineage>
</organism>
<name>A0A7C5TGN8_9CREN</name>
<feature type="domain" description="S-Me-THD-like C-terminal" evidence="2">
    <location>
        <begin position="165"/>
        <end position="353"/>
    </location>
</feature>
<accession>A0A7C5TGN8</accession>
<dbReference type="SUPFAM" id="SSF160991">
    <property type="entry name" value="CV3147-like"/>
    <property type="match status" value="1"/>
</dbReference>